<evidence type="ECO:0000313" key="2">
    <source>
        <dbReference type="EMBL" id="QDT03603.1"/>
    </source>
</evidence>
<organism evidence="2 3">
    <name type="scientific">Rubripirellula lacrimiformis</name>
    <dbReference type="NCBI Taxonomy" id="1930273"/>
    <lineage>
        <taxon>Bacteria</taxon>
        <taxon>Pseudomonadati</taxon>
        <taxon>Planctomycetota</taxon>
        <taxon>Planctomycetia</taxon>
        <taxon>Pirellulales</taxon>
        <taxon>Pirellulaceae</taxon>
        <taxon>Rubripirellula</taxon>
    </lineage>
</organism>
<dbReference type="KEGG" id="rlc:K227x_19870"/>
<dbReference type="Proteomes" id="UP000318538">
    <property type="component" value="Chromosome"/>
</dbReference>
<dbReference type="EMBL" id="CP036525">
    <property type="protein sequence ID" value="QDT03603.1"/>
    <property type="molecule type" value="Genomic_DNA"/>
</dbReference>
<protein>
    <submittedName>
        <fullName evidence="2">Uncharacterized protein</fullName>
    </submittedName>
</protein>
<evidence type="ECO:0000313" key="3">
    <source>
        <dbReference type="Proteomes" id="UP000318538"/>
    </source>
</evidence>
<dbReference type="AlphaFoldDB" id="A0A517N8Y6"/>
<accession>A0A517N8Y6</accession>
<evidence type="ECO:0000256" key="1">
    <source>
        <dbReference type="SAM" id="MobiDB-lite"/>
    </source>
</evidence>
<sequence>MDVPVFALTARIPPSSDLDNRMSIDGNEDDGSR</sequence>
<proteinExistence type="predicted"/>
<keyword evidence="3" id="KW-1185">Reference proteome</keyword>
<gene>
    <name evidence="2" type="ORF">K227x_19870</name>
</gene>
<name>A0A517N8Y6_9BACT</name>
<feature type="region of interest" description="Disordered" evidence="1">
    <location>
        <begin position="1"/>
        <end position="33"/>
    </location>
</feature>
<reference evidence="2 3" key="1">
    <citation type="submission" date="2019-02" db="EMBL/GenBank/DDBJ databases">
        <title>Deep-cultivation of Planctomycetes and their phenomic and genomic characterization uncovers novel biology.</title>
        <authorList>
            <person name="Wiegand S."/>
            <person name="Jogler M."/>
            <person name="Boedeker C."/>
            <person name="Pinto D."/>
            <person name="Vollmers J."/>
            <person name="Rivas-Marin E."/>
            <person name="Kohn T."/>
            <person name="Peeters S.H."/>
            <person name="Heuer A."/>
            <person name="Rast P."/>
            <person name="Oberbeckmann S."/>
            <person name="Bunk B."/>
            <person name="Jeske O."/>
            <person name="Meyerdierks A."/>
            <person name="Storesund J.E."/>
            <person name="Kallscheuer N."/>
            <person name="Luecker S."/>
            <person name="Lage O.M."/>
            <person name="Pohl T."/>
            <person name="Merkel B.J."/>
            <person name="Hornburger P."/>
            <person name="Mueller R.-W."/>
            <person name="Bruemmer F."/>
            <person name="Labrenz M."/>
            <person name="Spormann A.M."/>
            <person name="Op den Camp H."/>
            <person name="Overmann J."/>
            <person name="Amann R."/>
            <person name="Jetten M.S.M."/>
            <person name="Mascher T."/>
            <person name="Medema M.H."/>
            <person name="Devos D.P."/>
            <person name="Kaster A.-K."/>
            <person name="Ovreas L."/>
            <person name="Rohde M."/>
            <person name="Galperin M.Y."/>
            <person name="Jogler C."/>
        </authorList>
    </citation>
    <scope>NUCLEOTIDE SEQUENCE [LARGE SCALE GENOMIC DNA]</scope>
    <source>
        <strain evidence="2 3">K22_7</strain>
    </source>
</reference>